<name>A0A498IVA8_MALDO</name>
<keyword evidence="2" id="KW-1185">Reference proteome</keyword>
<evidence type="ECO:0000313" key="2">
    <source>
        <dbReference type="Proteomes" id="UP000290289"/>
    </source>
</evidence>
<sequence length="98" mass="11417">MRPTKFNPPNRSMSLRFVYRSSAKNCVISQTGRTTFTEKDLESFYKHNNTTLISAKTLRNLQNSHFSRPTVIRASVNLQESPFIFSVKVRGEKVREYE</sequence>
<accession>A0A498IVA8</accession>
<dbReference type="Proteomes" id="UP000290289">
    <property type="component" value="Chromosome 10"/>
</dbReference>
<protein>
    <submittedName>
        <fullName evidence="1">Uncharacterized protein</fullName>
    </submittedName>
</protein>
<organism evidence="1 2">
    <name type="scientific">Malus domestica</name>
    <name type="common">Apple</name>
    <name type="synonym">Pyrus malus</name>
    <dbReference type="NCBI Taxonomy" id="3750"/>
    <lineage>
        <taxon>Eukaryota</taxon>
        <taxon>Viridiplantae</taxon>
        <taxon>Streptophyta</taxon>
        <taxon>Embryophyta</taxon>
        <taxon>Tracheophyta</taxon>
        <taxon>Spermatophyta</taxon>
        <taxon>Magnoliopsida</taxon>
        <taxon>eudicotyledons</taxon>
        <taxon>Gunneridae</taxon>
        <taxon>Pentapetalae</taxon>
        <taxon>rosids</taxon>
        <taxon>fabids</taxon>
        <taxon>Rosales</taxon>
        <taxon>Rosaceae</taxon>
        <taxon>Amygdaloideae</taxon>
        <taxon>Maleae</taxon>
        <taxon>Malus</taxon>
    </lineage>
</organism>
<reference evidence="1 2" key="1">
    <citation type="submission" date="2018-10" db="EMBL/GenBank/DDBJ databases">
        <title>A high-quality apple genome assembly.</title>
        <authorList>
            <person name="Hu J."/>
        </authorList>
    </citation>
    <scope>NUCLEOTIDE SEQUENCE [LARGE SCALE GENOMIC DNA]</scope>
    <source>
        <strain evidence="2">cv. HFTH1</strain>
        <tissue evidence="1">Young leaf</tissue>
    </source>
</reference>
<evidence type="ECO:0000313" key="1">
    <source>
        <dbReference type="EMBL" id="RXH86175.1"/>
    </source>
</evidence>
<dbReference type="EMBL" id="RDQH01000336">
    <property type="protein sequence ID" value="RXH86175.1"/>
    <property type="molecule type" value="Genomic_DNA"/>
</dbReference>
<dbReference type="AlphaFoldDB" id="A0A498IVA8"/>
<comment type="caution">
    <text evidence="1">The sequence shown here is derived from an EMBL/GenBank/DDBJ whole genome shotgun (WGS) entry which is preliminary data.</text>
</comment>
<proteinExistence type="predicted"/>
<gene>
    <name evidence="1" type="ORF">DVH24_017228</name>
</gene>